<dbReference type="AlphaFoldDB" id="A0A9P8NYQ9"/>
<reference evidence="1" key="1">
    <citation type="journal article" date="2021" name="Open Biol.">
        <title>Shared evolutionary footprints suggest mitochondrial oxidative damage underlies multiple complex I losses in fungi.</title>
        <authorList>
            <person name="Schikora-Tamarit M.A."/>
            <person name="Marcet-Houben M."/>
            <person name="Nosek J."/>
            <person name="Gabaldon T."/>
        </authorList>
    </citation>
    <scope>NUCLEOTIDE SEQUENCE</scope>
    <source>
        <strain evidence="1">CBS6075</strain>
    </source>
</reference>
<dbReference type="GeneID" id="70237584"/>
<dbReference type="OrthoDB" id="5428522at2759"/>
<comment type="caution">
    <text evidence="1">The sequence shown here is derived from an EMBL/GenBank/DDBJ whole genome shotgun (WGS) entry which is preliminary data.</text>
</comment>
<reference evidence="1" key="2">
    <citation type="submission" date="2021-01" db="EMBL/GenBank/DDBJ databases">
        <authorList>
            <person name="Schikora-Tamarit M.A."/>
        </authorList>
    </citation>
    <scope>NUCLEOTIDE SEQUENCE</scope>
    <source>
        <strain evidence="1">CBS6075</strain>
    </source>
</reference>
<protein>
    <submittedName>
        <fullName evidence="1">Uncharacterized protein</fullName>
    </submittedName>
</protein>
<name>A0A9P8NYQ9_9ASCO</name>
<keyword evidence="2" id="KW-1185">Reference proteome</keyword>
<evidence type="ECO:0000313" key="1">
    <source>
        <dbReference type="EMBL" id="KAH3662368.1"/>
    </source>
</evidence>
<evidence type="ECO:0000313" key="2">
    <source>
        <dbReference type="Proteomes" id="UP000769157"/>
    </source>
</evidence>
<dbReference type="EMBL" id="JAEUBE010000378">
    <property type="protein sequence ID" value="KAH3662368.1"/>
    <property type="molecule type" value="Genomic_DNA"/>
</dbReference>
<proteinExistence type="predicted"/>
<organism evidence="1 2">
    <name type="scientific">Ogataea philodendri</name>
    <dbReference type="NCBI Taxonomy" id="1378263"/>
    <lineage>
        <taxon>Eukaryota</taxon>
        <taxon>Fungi</taxon>
        <taxon>Dikarya</taxon>
        <taxon>Ascomycota</taxon>
        <taxon>Saccharomycotina</taxon>
        <taxon>Pichiomycetes</taxon>
        <taxon>Pichiales</taxon>
        <taxon>Pichiaceae</taxon>
        <taxon>Ogataea</taxon>
    </lineage>
</organism>
<sequence>MAVSMISSWFGTCENASLICSSAWASTSGLIFLPFCLISFSARALARATTTDFSANWIRSDPSSDLMRNLASRESHDVSILLIMASFLFCEDEPESPAICFRLLNTWLTVRGLGLNIRLCLERDFCATRPMSPYSPMSSFNCCIERPVPEARAFISRVSPNPSSSPSASELVNILKVLLGQLERLGGQVRDVLANQAGWLNSRLWNLLHQESLERLNTRSQIRRVERNRDSLQWNTCESSLQVDRLWLGQGLLGDLVHNLTQMLGNLLERHHLLQFDNVDLLHLKHIQCVGQRVKSSQVTSGNVLLVLHVEVDNLQQPAGLFADVLNNESQGRVVESEGGSVLVDILKDLFRSEFSIFVNSFKHHGNVVLSNGSTLWTSKVDGQLVRVVLHDVQNRETVVVDEVLVGSVPHLLGNLRGVVQIHTHTLFLGTLTSEHKGRNWLVDLGLSSQDDFIGLNLSSLDLDDLSTVDHSNVLELSGEHTVGDGTRQVSVGSKHLRNVDRVEVTRNSGVNLVRTWCFGNQCSRQWNRVRKLDRLLDWATVSAQVVDNRVSVRNTGSVRDLSNLLDLLRWHLVVNRTSGLNRRVDILVLEVVDRLASESQSLTQEVNWLGAKVEPLLRLQNSNVLVALKTNLHWSLGNLLESVFEVGVRTSVEESGGHLHDGLASSVDGTNNLDSLTGRTVDNRNNFSIGRNLITSLEQFSTWLHTVSVGQVNQLKNVSINSFREDSLHDGSPTNNNGEIHWGQLVSSNSWNEEFTRVTDSMSELCNRERSDLGQTTIDFRANVEVKVNRNLGTEPHLPVELLDSIVSTLGNFLDRSETVRFLVGVEQLQSNWGAISGSVFNQFHLDQRVGSRDSDNLLFLTLDLTKQGNDGLRWGIWMEDSDLVMLRRSQHLLDRVLNKVVTLNRSVSRDEGVSPVQFRTG</sequence>
<dbReference type="Proteomes" id="UP000769157">
    <property type="component" value="Unassembled WGS sequence"/>
</dbReference>
<gene>
    <name evidence="1" type="ORF">OGAPHI_005620</name>
</gene>
<dbReference type="RefSeq" id="XP_046059457.1">
    <property type="nucleotide sequence ID" value="XM_046206821.1"/>
</dbReference>
<accession>A0A9P8NYQ9</accession>